<dbReference type="AlphaFoldDB" id="A0A1G8GEC4"/>
<evidence type="ECO:0000313" key="2">
    <source>
        <dbReference type="EMBL" id="SDH92754.1"/>
    </source>
</evidence>
<evidence type="ECO:0000259" key="1">
    <source>
        <dbReference type="Pfam" id="PF02525"/>
    </source>
</evidence>
<dbReference type="STRING" id="551996.SAMN05192573_11430"/>
<dbReference type="RefSeq" id="WP_091172373.1">
    <property type="nucleotide sequence ID" value="NZ_FNCG01000014.1"/>
</dbReference>
<dbReference type="InterPro" id="IPR003680">
    <property type="entry name" value="Flavodoxin_fold"/>
</dbReference>
<sequence>MFALMRQLLIINADIDKTPTTAALINAYKDGAQAAEAVVKEIAIADLKFNPNKQFTLSNNEPEPDLVQAVNAIKWASHVVIFCPVYKDSINSKIKGFFDRVFMPDQVFISCSSVNFNGRSGRVVSILDEAAWQDWQVDMKPTYLAVKKLTLEKRGIKPVHTSTIGHLYNLDNEYSKKWIQKLYSFGLKLI</sequence>
<organism evidence="2 3">
    <name type="scientific">Mucilaginibacter gossypii</name>
    <dbReference type="NCBI Taxonomy" id="551996"/>
    <lineage>
        <taxon>Bacteria</taxon>
        <taxon>Pseudomonadati</taxon>
        <taxon>Bacteroidota</taxon>
        <taxon>Sphingobacteriia</taxon>
        <taxon>Sphingobacteriales</taxon>
        <taxon>Sphingobacteriaceae</taxon>
        <taxon>Mucilaginibacter</taxon>
    </lineage>
</organism>
<dbReference type="Proteomes" id="UP000199705">
    <property type="component" value="Unassembled WGS sequence"/>
</dbReference>
<dbReference type="Gene3D" id="3.40.50.360">
    <property type="match status" value="1"/>
</dbReference>
<dbReference type="EMBL" id="FNCG01000014">
    <property type="protein sequence ID" value="SDH92754.1"/>
    <property type="molecule type" value="Genomic_DNA"/>
</dbReference>
<accession>A0A1G8GEC4</accession>
<proteinExistence type="predicted"/>
<dbReference type="Pfam" id="PF02525">
    <property type="entry name" value="Flavodoxin_2"/>
    <property type="match status" value="1"/>
</dbReference>
<protein>
    <submittedName>
        <fullName evidence="2">Putative NADPH-quinone reductase (Modulator of drug activity B)</fullName>
    </submittedName>
</protein>
<keyword evidence="3" id="KW-1185">Reference proteome</keyword>
<name>A0A1G8GEC4_9SPHI</name>
<feature type="domain" description="Flavodoxin-like fold" evidence="1">
    <location>
        <begin position="7"/>
        <end position="168"/>
    </location>
</feature>
<reference evidence="3" key="1">
    <citation type="submission" date="2016-10" db="EMBL/GenBank/DDBJ databases">
        <authorList>
            <person name="Varghese N."/>
            <person name="Submissions S."/>
        </authorList>
    </citation>
    <scope>NUCLEOTIDE SEQUENCE [LARGE SCALE GENOMIC DNA]</scope>
    <source>
        <strain evidence="3">Gh-67</strain>
    </source>
</reference>
<gene>
    <name evidence="2" type="ORF">SAMN05192573_11430</name>
</gene>
<evidence type="ECO:0000313" key="3">
    <source>
        <dbReference type="Proteomes" id="UP000199705"/>
    </source>
</evidence>
<dbReference type="SUPFAM" id="SSF52218">
    <property type="entry name" value="Flavoproteins"/>
    <property type="match status" value="1"/>
</dbReference>
<dbReference type="InterPro" id="IPR029039">
    <property type="entry name" value="Flavoprotein-like_sf"/>
</dbReference>